<evidence type="ECO:0000313" key="4">
    <source>
        <dbReference type="Proteomes" id="UP000694257"/>
    </source>
</evidence>
<name>A0ABX8RUX6_NOCIO</name>
<dbReference type="PANTHER" id="PTHR19372">
    <property type="entry name" value="SULFITE REDUCTASE"/>
    <property type="match status" value="1"/>
</dbReference>
<keyword evidence="4" id="KW-1185">Reference proteome</keyword>
<protein>
    <submittedName>
        <fullName evidence="3">Molybdopterin-dependent oxidoreductase</fullName>
    </submittedName>
</protein>
<organism evidence="3 4">
    <name type="scientific">Nocardia iowensis</name>
    <dbReference type="NCBI Taxonomy" id="204891"/>
    <lineage>
        <taxon>Bacteria</taxon>
        <taxon>Bacillati</taxon>
        <taxon>Actinomycetota</taxon>
        <taxon>Actinomycetes</taxon>
        <taxon>Mycobacteriales</taxon>
        <taxon>Nocardiaceae</taxon>
        <taxon>Nocardia</taxon>
    </lineage>
</organism>
<gene>
    <name evidence="3" type="ORF">KV110_10350</name>
</gene>
<dbReference type="InterPro" id="IPR000572">
    <property type="entry name" value="OxRdtase_Mopterin-bd_dom"/>
</dbReference>
<dbReference type="Pfam" id="PF00174">
    <property type="entry name" value="Oxidored_molyb"/>
    <property type="match status" value="1"/>
</dbReference>
<evidence type="ECO:0000256" key="1">
    <source>
        <dbReference type="SAM" id="MobiDB-lite"/>
    </source>
</evidence>
<evidence type="ECO:0000259" key="2">
    <source>
        <dbReference type="Pfam" id="PF00174"/>
    </source>
</evidence>
<sequence length="483" mass="50634">MLTNGDRRRGSGLGAAAVGVAALGVGEAIAATRGGSLIDTLARAVIDVMPVPVVEATVAMSGEHDKAVTRLGIGAGALAATVGLGALPERLRTPAAAAFGAGAAALGTRLPTRSTSTVAGAVAAAGVLAAGLRRRPRGMLGVLAWAATGAGMFAAANTLQHDLDRKHDNDIRRVGPMGALGVVPEDGLEDEPGLSPLVTAARRMYVADVNLRPPRIDPIHWRLSVTGKVAHPLRLSLADLAEDAVEFDAVMVCVHNRPGECRAGNGRWYGVPLAGLLKHVIPEAGATRLVTKAVDGYTISLPVEPLRSGEWPGYVVIGMNGEPLTPAHGFPARVFVPGLYGQYTGVKWLSELELTDDSHVDYWWRRGWPAGPLWVTPQARIDVTAPGRTAAGTTTIAGVAWAPPHGVEAVEVRVGEGDWRPVDLGTELAPAAWRRWRVTVELPPGEHTVQARAISRSGEVQQGRHRTPFPTGPSGFHTVTVQV</sequence>
<feature type="domain" description="Oxidoreductase molybdopterin-binding" evidence="2">
    <location>
        <begin position="213"/>
        <end position="363"/>
    </location>
</feature>
<reference evidence="3 4" key="1">
    <citation type="submission" date="2021-07" db="EMBL/GenBank/DDBJ databases">
        <title>Whole Genome Sequence of Nocardia Iowensis.</title>
        <authorList>
            <person name="Lamm A."/>
            <person name="Collins-Fairclough A.M."/>
            <person name="Bunk B."/>
            <person name="Sproer C."/>
        </authorList>
    </citation>
    <scope>NUCLEOTIDE SEQUENCE [LARGE SCALE GENOMIC DNA]</scope>
    <source>
        <strain evidence="3 4">NRRL 5646</strain>
    </source>
</reference>
<dbReference type="EMBL" id="CP078145">
    <property type="protein sequence ID" value="QXN93442.1"/>
    <property type="molecule type" value="Genomic_DNA"/>
</dbReference>
<dbReference type="Proteomes" id="UP000694257">
    <property type="component" value="Chromosome"/>
</dbReference>
<evidence type="ECO:0000313" key="3">
    <source>
        <dbReference type="EMBL" id="QXN93442.1"/>
    </source>
</evidence>
<dbReference type="PANTHER" id="PTHR19372:SF7">
    <property type="entry name" value="SULFITE OXIDASE, MITOCHONDRIAL"/>
    <property type="match status" value="1"/>
</dbReference>
<proteinExistence type="predicted"/>
<feature type="region of interest" description="Disordered" evidence="1">
    <location>
        <begin position="455"/>
        <end position="483"/>
    </location>
</feature>
<dbReference type="RefSeq" id="WP_218475470.1">
    <property type="nucleotide sequence ID" value="NZ_BAABJN010000001.1"/>
</dbReference>
<accession>A0ABX8RUX6</accession>